<evidence type="ECO:0000313" key="3">
    <source>
        <dbReference type="EMBL" id="KAB1218297.1"/>
    </source>
</evidence>
<sequence>MLLCLVSLRDLCCRQFDCENFVVAEYAKLPLITPYLHPAYRQYTDGANFASAGAGALVGTFQGSVVDLHAQLRYFKNLIGLLRQKLGDAHATTLLGRAVYLFSIGTNDYIAPYASSRRGLLSHSREEYVDMVIGNLTIVIKEIHKNGGMKFGFQSLPPLGYLPSPRALNLIAVTEELTASCCCNLRREEFKEGKIACCGTGPYRGIYSCGAKRFVKKYELCDNPREYVFFDSGHPTQMANEQFAKLMWSGTLKDTGPYSLKMFEL</sequence>
<evidence type="ECO:0000313" key="4">
    <source>
        <dbReference type="Proteomes" id="UP000516437"/>
    </source>
</evidence>
<accession>A0A6A1W2F4</accession>
<protein>
    <submittedName>
        <fullName evidence="3">GDSL esterase/lipase 5</fullName>
    </submittedName>
</protein>
<dbReference type="InterPro" id="IPR036514">
    <property type="entry name" value="SGNH_hydro_sf"/>
</dbReference>
<comment type="similarity">
    <text evidence="1">Belongs to the 'GDSL' lipolytic enzyme family.</text>
</comment>
<dbReference type="PANTHER" id="PTHR45966">
    <property type="entry name" value="GDSL-LIKE LIPASE/ACYLHYDROLASE"/>
    <property type="match status" value="1"/>
</dbReference>
<dbReference type="Gene3D" id="3.40.50.1110">
    <property type="entry name" value="SGNH hydrolase"/>
    <property type="match status" value="2"/>
</dbReference>
<organism evidence="3 4">
    <name type="scientific">Morella rubra</name>
    <name type="common">Chinese bayberry</name>
    <dbReference type="NCBI Taxonomy" id="262757"/>
    <lineage>
        <taxon>Eukaryota</taxon>
        <taxon>Viridiplantae</taxon>
        <taxon>Streptophyta</taxon>
        <taxon>Embryophyta</taxon>
        <taxon>Tracheophyta</taxon>
        <taxon>Spermatophyta</taxon>
        <taxon>Magnoliopsida</taxon>
        <taxon>eudicotyledons</taxon>
        <taxon>Gunneridae</taxon>
        <taxon>Pentapetalae</taxon>
        <taxon>rosids</taxon>
        <taxon>fabids</taxon>
        <taxon>Fagales</taxon>
        <taxon>Myricaceae</taxon>
        <taxon>Morella</taxon>
    </lineage>
</organism>
<dbReference type="OrthoDB" id="1600564at2759"/>
<gene>
    <name evidence="3" type="ORF">CJ030_MR3G026177</name>
</gene>
<name>A0A6A1W2F4_9ROSI</name>
<dbReference type="EMBL" id="RXIC02000021">
    <property type="protein sequence ID" value="KAB1218297.1"/>
    <property type="molecule type" value="Genomic_DNA"/>
</dbReference>
<keyword evidence="4" id="KW-1185">Reference proteome</keyword>
<dbReference type="PANTHER" id="PTHR45966:SF1">
    <property type="entry name" value="GDSL ESTERASE_LIPASE 1-RELATED"/>
    <property type="match status" value="1"/>
</dbReference>
<evidence type="ECO:0000256" key="1">
    <source>
        <dbReference type="ARBA" id="ARBA00008668"/>
    </source>
</evidence>
<dbReference type="Proteomes" id="UP000516437">
    <property type="component" value="Chromosome 3"/>
</dbReference>
<dbReference type="SUPFAM" id="SSF52266">
    <property type="entry name" value="SGNH hydrolase"/>
    <property type="match status" value="1"/>
</dbReference>
<proteinExistence type="inferred from homology"/>
<dbReference type="GO" id="GO:0016298">
    <property type="term" value="F:lipase activity"/>
    <property type="evidence" value="ECO:0007669"/>
    <property type="project" value="TreeGrafter"/>
</dbReference>
<dbReference type="InterPro" id="IPR001087">
    <property type="entry name" value="GDSL"/>
</dbReference>
<comment type="caution">
    <text evidence="3">The sequence shown here is derived from an EMBL/GenBank/DDBJ whole genome shotgun (WGS) entry which is preliminary data.</text>
</comment>
<reference evidence="3 4" key="1">
    <citation type="journal article" date="2019" name="Plant Biotechnol. J.">
        <title>The red bayberry genome and genetic basis of sex determination.</title>
        <authorList>
            <person name="Jia H.M."/>
            <person name="Jia H.J."/>
            <person name="Cai Q.L."/>
            <person name="Wang Y."/>
            <person name="Zhao H.B."/>
            <person name="Yang W.F."/>
            <person name="Wang G.Y."/>
            <person name="Li Y.H."/>
            <person name="Zhan D.L."/>
            <person name="Shen Y.T."/>
            <person name="Niu Q.F."/>
            <person name="Chang L."/>
            <person name="Qiu J."/>
            <person name="Zhao L."/>
            <person name="Xie H.B."/>
            <person name="Fu W.Y."/>
            <person name="Jin J."/>
            <person name="Li X.W."/>
            <person name="Jiao Y."/>
            <person name="Zhou C.C."/>
            <person name="Tu T."/>
            <person name="Chai C.Y."/>
            <person name="Gao J.L."/>
            <person name="Fan L.J."/>
            <person name="van de Weg E."/>
            <person name="Wang J.Y."/>
            <person name="Gao Z.S."/>
        </authorList>
    </citation>
    <scope>NUCLEOTIDE SEQUENCE [LARGE SCALE GENOMIC DNA]</scope>
    <source>
        <tissue evidence="3">Leaves</tissue>
    </source>
</reference>
<evidence type="ECO:0000256" key="2">
    <source>
        <dbReference type="ARBA" id="ARBA00022729"/>
    </source>
</evidence>
<keyword evidence="2" id="KW-0732">Signal</keyword>
<dbReference type="InterPro" id="IPR044552">
    <property type="entry name" value="GLIP1-5/GLL25"/>
</dbReference>
<dbReference type="Pfam" id="PF00657">
    <property type="entry name" value="Lipase_GDSL"/>
    <property type="match status" value="1"/>
</dbReference>
<dbReference type="AlphaFoldDB" id="A0A6A1W2F4"/>